<dbReference type="InterPro" id="IPR058913">
    <property type="entry name" value="Integrase_dom_put"/>
</dbReference>
<dbReference type="EMBL" id="JAAGNN010000003">
    <property type="protein sequence ID" value="KAF4090868.1"/>
    <property type="molecule type" value="Genomic_DNA"/>
</dbReference>
<keyword evidence="1" id="KW-0732">Signal</keyword>
<evidence type="ECO:0000313" key="4">
    <source>
        <dbReference type="Proteomes" id="UP000593565"/>
    </source>
</evidence>
<dbReference type="PANTHER" id="PTHR46791:SF11">
    <property type="entry name" value="INTEGRASE CATALYTIC DOMAIN-CONTAINING PROTEIN"/>
    <property type="match status" value="1"/>
</dbReference>
<keyword evidence="4" id="KW-1185">Reference proteome</keyword>
<feature type="signal peptide" evidence="1">
    <location>
        <begin position="1"/>
        <end position="21"/>
    </location>
</feature>
<sequence length="97" mass="11386">MKEWKTLAFLVTFSILGTGSASFISGKSVHNQRIEHFWRDVWLAVTRKYHDVLHTFEEDGVLDISDILHLSGVQYIFLPSLRTDLEVFIDWWNNHPL</sequence>
<organism evidence="3 4">
    <name type="scientific">Ameiurus melas</name>
    <name type="common">Black bullhead</name>
    <name type="synonym">Silurus melas</name>
    <dbReference type="NCBI Taxonomy" id="219545"/>
    <lineage>
        <taxon>Eukaryota</taxon>
        <taxon>Metazoa</taxon>
        <taxon>Chordata</taxon>
        <taxon>Craniata</taxon>
        <taxon>Vertebrata</taxon>
        <taxon>Euteleostomi</taxon>
        <taxon>Actinopterygii</taxon>
        <taxon>Neopterygii</taxon>
        <taxon>Teleostei</taxon>
        <taxon>Ostariophysi</taxon>
        <taxon>Siluriformes</taxon>
        <taxon>Ictaluridae</taxon>
        <taxon>Ameiurus</taxon>
    </lineage>
</organism>
<feature type="chain" id="PRO_5029538616" description="Integrase core domain-containing protein" evidence="1">
    <location>
        <begin position="22"/>
        <end position="97"/>
    </location>
</feature>
<dbReference type="Proteomes" id="UP000593565">
    <property type="component" value="Unassembled WGS sequence"/>
</dbReference>
<proteinExistence type="predicted"/>
<evidence type="ECO:0000259" key="2">
    <source>
        <dbReference type="Pfam" id="PF24764"/>
    </source>
</evidence>
<protein>
    <recommendedName>
        <fullName evidence="2">Integrase core domain-containing protein</fullName>
    </recommendedName>
</protein>
<comment type="caution">
    <text evidence="3">The sequence shown here is derived from an EMBL/GenBank/DDBJ whole genome shotgun (WGS) entry which is preliminary data.</text>
</comment>
<evidence type="ECO:0000256" key="1">
    <source>
        <dbReference type="SAM" id="SignalP"/>
    </source>
</evidence>
<reference evidence="3 4" key="1">
    <citation type="submission" date="2020-02" db="EMBL/GenBank/DDBJ databases">
        <title>A chromosome-scale genome assembly of the black bullhead catfish (Ameiurus melas).</title>
        <authorList>
            <person name="Wen M."/>
            <person name="Zham M."/>
            <person name="Cabau C."/>
            <person name="Klopp C."/>
            <person name="Donnadieu C."/>
            <person name="Roques C."/>
            <person name="Bouchez O."/>
            <person name="Lampietro C."/>
            <person name="Jouanno E."/>
            <person name="Herpin A."/>
            <person name="Louis A."/>
            <person name="Berthelot C."/>
            <person name="Parey E."/>
            <person name="Roest-Crollius H."/>
            <person name="Braasch I."/>
            <person name="Postlethwait J."/>
            <person name="Robinson-Rechavi M."/>
            <person name="Echchiki A."/>
            <person name="Begum T."/>
            <person name="Montfort J."/>
            <person name="Schartl M."/>
            <person name="Bobe J."/>
            <person name="Guiguen Y."/>
        </authorList>
    </citation>
    <scope>NUCLEOTIDE SEQUENCE [LARGE SCALE GENOMIC DNA]</scope>
    <source>
        <strain evidence="3">M_S1</strain>
        <tissue evidence="3">Blood</tissue>
    </source>
</reference>
<dbReference type="Pfam" id="PF24764">
    <property type="entry name" value="rva_4"/>
    <property type="match status" value="1"/>
</dbReference>
<name>A0A7J6BAS8_AMEME</name>
<evidence type="ECO:0000313" key="3">
    <source>
        <dbReference type="EMBL" id="KAF4090868.1"/>
    </source>
</evidence>
<dbReference type="AlphaFoldDB" id="A0A7J6BAS8"/>
<dbReference type="PANTHER" id="PTHR46791">
    <property type="entry name" value="EXPRESSED PROTEIN"/>
    <property type="match status" value="1"/>
</dbReference>
<accession>A0A7J6BAS8</accession>
<feature type="domain" description="Integrase core" evidence="2">
    <location>
        <begin position="14"/>
        <end position="97"/>
    </location>
</feature>
<gene>
    <name evidence="3" type="ORF">AMELA_G00030550</name>
</gene>